<feature type="transmembrane region" description="Helical" evidence="11">
    <location>
        <begin position="106"/>
        <end position="123"/>
    </location>
</feature>
<keyword evidence="2" id="KW-0813">Transport</keyword>
<evidence type="ECO:0000259" key="13">
    <source>
        <dbReference type="Pfam" id="PF00662"/>
    </source>
</evidence>
<evidence type="ECO:0000256" key="6">
    <source>
        <dbReference type="ARBA" id="ARBA00022989"/>
    </source>
</evidence>
<dbReference type="KEGG" id="cyz:C3B44_04110"/>
<keyword evidence="5 9" id="KW-0812">Transmembrane</keyword>
<dbReference type="PANTHER" id="PTHR43373:SF1">
    <property type="entry name" value="NA(+)_H(+) ANTIPORTER SUBUNIT A"/>
    <property type="match status" value="1"/>
</dbReference>
<feature type="transmembrane region" description="Helical" evidence="11">
    <location>
        <begin position="202"/>
        <end position="220"/>
    </location>
</feature>
<dbReference type="Proteomes" id="UP000244989">
    <property type="component" value="Unassembled WGS sequence"/>
</dbReference>
<evidence type="ECO:0000313" key="17">
    <source>
        <dbReference type="EMBL" id="PWC01549.1"/>
    </source>
</evidence>
<keyword evidence="3" id="KW-0050">Antiport</keyword>
<evidence type="ECO:0000256" key="4">
    <source>
        <dbReference type="ARBA" id="ARBA00022475"/>
    </source>
</evidence>
<evidence type="ECO:0000259" key="15">
    <source>
        <dbReference type="Pfam" id="PF13244"/>
    </source>
</evidence>
<evidence type="ECO:0000256" key="8">
    <source>
        <dbReference type="ARBA" id="ARBA00023136"/>
    </source>
</evidence>
<dbReference type="InterPro" id="IPR001750">
    <property type="entry name" value="ND/Mrp_TM"/>
</dbReference>
<feature type="transmembrane region" description="Helical" evidence="11">
    <location>
        <begin position="603"/>
        <end position="620"/>
    </location>
</feature>
<dbReference type="Pfam" id="PF00662">
    <property type="entry name" value="Proton_antipo_N"/>
    <property type="match status" value="1"/>
</dbReference>
<proteinExistence type="predicted"/>
<feature type="domain" description="MrpA C-terminal/MbhE" evidence="16">
    <location>
        <begin position="684"/>
        <end position="764"/>
    </location>
</feature>
<dbReference type="AlphaFoldDB" id="A0A2U1T6D2"/>
<comment type="caution">
    <text evidence="17">The sequence shown here is derived from an EMBL/GenBank/DDBJ whole genome shotgun (WGS) entry which is preliminary data.</text>
</comment>
<feature type="transmembrane region" description="Helical" evidence="11">
    <location>
        <begin position="498"/>
        <end position="522"/>
    </location>
</feature>
<dbReference type="OrthoDB" id="9811798at2"/>
<dbReference type="EMBL" id="QEEZ01000011">
    <property type="protein sequence ID" value="PWC01549.1"/>
    <property type="molecule type" value="Genomic_DNA"/>
</dbReference>
<feature type="transmembrane region" description="Helical" evidence="11">
    <location>
        <begin position="266"/>
        <end position="284"/>
    </location>
</feature>
<feature type="compositionally biased region" description="Acidic residues" evidence="10">
    <location>
        <begin position="968"/>
        <end position="988"/>
    </location>
</feature>
<feature type="region of interest" description="Disordered" evidence="10">
    <location>
        <begin position="921"/>
        <end position="999"/>
    </location>
</feature>
<dbReference type="GO" id="GO:0015297">
    <property type="term" value="F:antiporter activity"/>
    <property type="evidence" value="ECO:0007669"/>
    <property type="project" value="UniProtKB-KW"/>
</dbReference>
<evidence type="ECO:0000259" key="16">
    <source>
        <dbReference type="Pfam" id="PF20501"/>
    </source>
</evidence>
<evidence type="ECO:0000256" key="5">
    <source>
        <dbReference type="ARBA" id="ARBA00022692"/>
    </source>
</evidence>
<dbReference type="InterPro" id="IPR001516">
    <property type="entry name" value="Proton_antipo_N"/>
</dbReference>
<evidence type="ECO:0000259" key="14">
    <source>
        <dbReference type="Pfam" id="PF04039"/>
    </source>
</evidence>
<dbReference type="GO" id="GO:0005886">
    <property type="term" value="C:plasma membrane"/>
    <property type="evidence" value="ECO:0007669"/>
    <property type="project" value="UniProtKB-SubCell"/>
</dbReference>
<comment type="subcellular location">
    <subcellularLocation>
        <location evidence="1">Cell membrane</location>
        <topology evidence="1">Multi-pass membrane protein</topology>
    </subcellularLocation>
    <subcellularLocation>
        <location evidence="9">Membrane</location>
        <topology evidence="9">Multi-pass membrane protein</topology>
    </subcellularLocation>
</comment>
<dbReference type="PANTHER" id="PTHR43373">
    <property type="entry name" value="NA(+)/H(+) ANTIPORTER SUBUNIT"/>
    <property type="match status" value="1"/>
</dbReference>
<feature type="transmembrane region" description="Helical" evidence="11">
    <location>
        <begin position="851"/>
        <end position="871"/>
    </location>
</feature>
<feature type="domain" description="NADH:quinone oxidoreductase/Mrp antiporter transmembrane" evidence="12">
    <location>
        <begin position="126"/>
        <end position="399"/>
    </location>
</feature>
<feature type="transmembrane region" description="Helical" evidence="11">
    <location>
        <begin position="749"/>
        <end position="769"/>
    </location>
</feature>
<sequence length="999" mass="106314">MLALIVAILALTVAAAPLLDRLLGRNAGWVLAIPLIVSAVIAARTYQSTTGGSGPYTETHQWMPTLGVDLAFRFDGLSLVFLMLVLIIGAGVVMYSTRYLSPGHNVGFWFFITGFAAAMTLLVLTDDLIVFYVAWELTTLCSFFLIAMTGGFGGRAPAVRTLLVTVFGGLLLLTATVIMIVTTGTTRLSEVLTSESWDEQPAMLVTVAILVAIAAFTKSAQFPFQAWLPDSMAAISPVSAYLHAAAMVKAGIYLMLRYSPLFSDLFWWQILLIVSGAVTAVFGAMTAVKRDDLKEVLAYSTMSQLGLLTFTIGLAFEGALTAAIVHTIAHATFKAALFMLIGIVDHEAGTRRFSKLRQMRMKLPVTKTLTVITAASMAGIPPLAGFVSKEKLIEATLDLPVPDADYTVIFAGVVVITSIMTFVYSARIIMGVFGMRRKEIDAASTEPKEVHEGPFLFWMVPLLLAGVTIVVGLVPQILEHPVADAVLAANGAEYEPGLALWHGFNLALGLSALIIVVGALFVRRLDIVRGLLSRSMSPISGLGAVESIRAGIIEAGGYITRLSGTTSMRRHLAAPMVLLVLIAFVGMLMITDLPEIVGDPSRTSDWVMTGLIAVGVAAAIRANSRLTVIIVVSIVGFSMTLWFYALGAADVATTQLTVEVLTVVVMVLVLHRLPSAFKSEGRSNESLSMALAAGMALATFIAIVALTGRREKSDAAEYYLRSAENETGGSNIVNTILVDFRALDTFGELTVLGVAGLVIAVLVASRPLSRPHDADLDIESPIAPPRENAVFLKTSLYLIGPIIVGMSALLFLRGHYETGGGFVAALVAGAGLMLMYLAAPSDDEGRLGVSYSALICAAVTVGAVTGMFGFLEGSFLAPFDINLGVTEITSTLIFDLGVYLGVIGLVVASVNLLGTADSRGFSPDSHLGHPHRPTLGKTREHLHRSRRRQRENFDGDAGADTGEAGPVLDEDGDYVFDTVPEDPEESSDATEATDTAERN</sequence>
<keyword evidence="6 11" id="KW-1133">Transmembrane helix</keyword>
<feature type="domain" description="MrpA C-terminal/MbhD" evidence="15">
    <location>
        <begin position="611"/>
        <end position="674"/>
    </location>
</feature>
<feature type="domain" description="Na+/H+ antiporter MnhB subunit-related protein" evidence="14">
    <location>
        <begin position="792"/>
        <end position="907"/>
    </location>
</feature>
<evidence type="ECO:0000313" key="18">
    <source>
        <dbReference type="Proteomes" id="UP000244989"/>
    </source>
</evidence>
<keyword evidence="7" id="KW-0406">Ion transport</keyword>
<dbReference type="InterPro" id="IPR025383">
    <property type="entry name" value="MrpA_C/MbhD"/>
</dbReference>
<feature type="transmembrane region" description="Helical" evidence="11">
    <location>
        <begin position="322"/>
        <end position="344"/>
    </location>
</feature>
<dbReference type="Pfam" id="PF00361">
    <property type="entry name" value="Proton_antipo_M"/>
    <property type="match status" value="1"/>
</dbReference>
<feature type="compositionally biased region" description="Basic residues" evidence="10">
    <location>
        <begin position="928"/>
        <end position="949"/>
    </location>
</feature>
<evidence type="ECO:0000256" key="2">
    <source>
        <dbReference type="ARBA" id="ARBA00022448"/>
    </source>
</evidence>
<evidence type="ECO:0000259" key="12">
    <source>
        <dbReference type="Pfam" id="PF00361"/>
    </source>
</evidence>
<feature type="transmembrane region" description="Helical" evidence="11">
    <location>
        <begin position="572"/>
        <end position="591"/>
    </location>
</feature>
<feature type="transmembrane region" description="Helical" evidence="11">
    <location>
        <begin position="818"/>
        <end position="839"/>
    </location>
</feature>
<gene>
    <name evidence="17" type="ORF">DF222_07065</name>
</gene>
<evidence type="ECO:0000256" key="3">
    <source>
        <dbReference type="ARBA" id="ARBA00022449"/>
    </source>
</evidence>
<feature type="transmembrane region" description="Helical" evidence="11">
    <location>
        <begin position="891"/>
        <end position="913"/>
    </location>
</feature>
<feature type="transmembrane region" description="Helical" evidence="11">
    <location>
        <begin position="232"/>
        <end position="254"/>
    </location>
</feature>
<evidence type="ECO:0000256" key="10">
    <source>
        <dbReference type="SAM" id="MobiDB-lite"/>
    </source>
</evidence>
<dbReference type="Pfam" id="PF04039">
    <property type="entry name" value="MnhB"/>
    <property type="match status" value="1"/>
</dbReference>
<evidence type="ECO:0000256" key="11">
    <source>
        <dbReference type="SAM" id="Phobius"/>
    </source>
</evidence>
<dbReference type="PRINTS" id="PR01434">
    <property type="entry name" value="NADHDHGNASE5"/>
</dbReference>
<name>A0A2U1T6D2_9CORY</name>
<dbReference type="InterPro" id="IPR007182">
    <property type="entry name" value="MnhB"/>
</dbReference>
<organism evidence="17 18">
    <name type="scientific">Corynebacterium yudongzhengii</name>
    <dbReference type="NCBI Taxonomy" id="2080740"/>
    <lineage>
        <taxon>Bacteria</taxon>
        <taxon>Bacillati</taxon>
        <taxon>Actinomycetota</taxon>
        <taxon>Actinomycetes</taxon>
        <taxon>Mycobacteriales</taxon>
        <taxon>Corynebacteriaceae</taxon>
        <taxon>Corynebacterium</taxon>
    </lineage>
</organism>
<dbReference type="Pfam" id="PF20501">
    <property type="entry name" value="MbhE"/>
    <property type="match status" value="1"/>
</dbReference>
<feature type="transmembrane region" description="Helical" evidence="11">
    <location>
        <begin position="455"/>
        <end position="478"/>
    </location>
</feature>
<accession>A0A2U1T6D2</accession>
<dbReference type="GO" id="GO:0006811">
    <property type="term" value="P:monoatomic ion transport"/>
    <property type="evidence" value="ECO:0007669"/>
    <property type="project" value="UniProtKB-KW"/>
</dbReference>
<feature type="transmembrane region" description="Helical" evidence="11">
    <location>
        <begin position="296"/>
        <end position="316"/>
    </location>
</feature>
<feature type="transmembrane region" description="Helical" evidence="11">
    <location>
        <begin position="365"/>
        <end position="388"/>
    </location>
</feature>
<feature type="transmembrane region" description="Helical" evidence="11">
    <location>
        <begin position="690"/>
        <end position="708"/>
    </location>
</feature>
<feature type="transmembrane region" description="Helical" evidence="11">
    <location>
        <begin position="76"/>
        <end position="94"/>
    </location>
</feature>
<keyword evidence="18" id="KW-1185">Reference proteome</keyword>
<reference evidence="18" key="1">
    <citation type="submission" date="2018-04" db="EMBL/GenBank/DDBJ databases">
        <authorList>
            <person name="Liu S."/>
            <person name="Wang Z."/>
            <person name="Li J."/>
        </authorList>
    </citation>
    <scope>NUCLEOTIDE SEQUENCE [LARGE SCALE GENOMIC DNA]</scope>
    <source>
        <strain evidence="18">2189</strain>
    </source>
</reference>
<feature type="transmembrane region" description="Helical" evidence="11">
    <location>
        <begin position="790"/>
        <end position="812"/>
    </location>
</feature>
<protein>
    <submittedName>
        <fullName evidence="17">DUF4040 domain-containing protein</fullName>
    </submittedName>
</protein>
<feature type="compositionally biased region" description="Low complexity" evidence="10">
    <location>
        <begin position="955"/>
        <end position="965"/>
    </location>
</feature>
<dbReference type="InterPro" id="IPR050616">
    <property type="entry name" value="CPA3_Na-H_Antiporter_A"/>
</dbReference>
<feature type="transmembrane region" description="Helical" evidence="11">
    <location>
        <begin position="129"/>
        <end position="150"/>
    </location>
</feature>
<feature type="domain" description="NADH-Ubiquinone oxidoreductase (complex I) chain 5 N-terminal" evidence="13">
    <location>
        <begin position="62"/>
        <end position="101"/>
    </location>
</feature>
<feature type="transmembrane region" description="Helical" evidence="11">
    <location>
        <begin position="651"/>
        <end position="670"/>
    </location>
</feature>
<evidence type="ECO:0000256" key="9">
    <source>
        <dbReference type="RuleBase" id="RU000320"/>
    </source>
</evidence>
<evidence type="ECO:0000256" key="1">
    <source>
        <dbReference type="ARBA" id="ARBA00004651"/>
    </source>
</evidence>
<dbReference type="Pfam" id="PF13244">
    <property type="entry name" value="MbhD"/>
    <property type="match status" value="1"/>
</dbReference>
<dbReference type="RefSeq" id="WP_108431265.1">
    <property type="nucleotide sequence ID" value="NZ_CP026947.1"/>
</dbReference>
<keyword evidence="4" id="KW-1003">Cell membrane</keyword>
<dbReference type="NCBIfam" id="NF009290">
    <property type="entry name" value="PRK12650.1"/>
    <property type="match status" value="1"/>
</dbReference>
<evidence type="ECO:0000256" key="7">
    <source>
        <dbReference type="ARBA" id="ARBA00023065"/>
    </source>
</evidence>
<feature type="transmembrane region" description="Helical" evidence="11">
    <location>
        <begin position="408"/>
        <end position="434"/>
    </location>
</feature>
<dbReference type="InterPro" id="IPR046806">
    <property type="entry name" value="MrpA_C/MbhE"/>
</dbReference>
<feature type="transmembrane region" description="Helical" evidence="11">
    <location>
        <begin position="627"/>
        <end position="645"/>
    </location>
</feature>
<keyword evidence="8 11" id="KW-0472">Membrane</keyword>
<feature type="transmembrane region" description="Helical" evidence="11">
    <location>
        <begin position="162"/>
        <end position="182"/>
    </location>
</feature>